<accession>A0A846ZF89</accession>
<evidence type="ECO:0000313" key="2">
    <source>
        <dbReference type="EMBL" id="NKZ17765.1"/>
    </source>
</evidence>
<keyword evidence="1" id="KW-1133">Transmembrane helix</keyword>
<protein>
    <submittedName>
        <fullName evidence="2">DUF3397 domain-containing protein</fullName>
    </submittedName>
</protein>
<evidence type="ECO:0000256" key="1">
    <source>
        <dbReference type="SAM" id="Phobius"/>
    </source>
</evidence>
<organism evidence="2 3">
    <name type="scientific">Leuconostoc holzapfelii</name>
    <dbReference type="NCBI Taxonomy" id="434464"/>
    <lineage>
        <taxon>Bacteria</taxon>
        <taxon>Bacillati</taxon>
        <taxon>Bacillota</taxon>
        <taxon>Bacilli</taxon>
        <taxon>Lactobacillales</taxon>
        <taxon>Lactobacillaceae</taxon>
        <taxon>Leuconostoc</taxon>
    </lineage>
</organism>
<sequence length="113" mass="13370">MQWWFWSVGAVILLIGALGITRTIHLGRLPINLLDVAVIPLWLCLHMAMGMRFGVSWWAWFLMGWFIIGIGLSWRLTQKHWPFWVFWHKYWSWSGLFAAVLVIIVTIIGFIYH</sequence>
<dbReference type="EMBL" id="JAAXPO010000001">
    <property type="protein sequence ID" value="NKZ17765.1"/>
    <property type="molecule type" value="Genomic_DNA"/>
</dbReference>
<evidence type="ECO:0000313" key="3">
    <source>
        <dbReference type="Proteomes" id="UP000590460"/>
    </source>
</evidence>
<dbReference type="AlphaFoldDB" id="A0A846ZF89"/>
<comment type="caution">
    <text evidence="2">The sequence shown here is derived from an EMBL/GenBank/DDBJ whole genome shotgun (WGS) entry which is preliminary data.</text>
</comment>
<keyword evidence="1" id="KW-0812">Transmembrane</keyword>
<reference evidence="2 3" key="1">
    <citation type="submission" date="2020-04" db="EMBL/GenBank/DDBJ databases">
        <title>MicrobeNet Type strains.</title>
        <authorList>
            <person name="Nicholson A.C."/>
        </authorList>
    </citation>
    <scope>NUCLEOTIDE SEQUENCE [LARGE SCALE GENOMIC DNA]</scope>
    <source>
        <strain evidence="2 3">CCUG 54536</strain>
    </source>
</reference>
<name>A0A846ZF89_9LACO</name>
<keyword evidence="1" id="KW-0472">Membrane</keyword>
<dbReference type="Proteomes" id="UP000590460">
    <property type="component" value="Unassembled WGS sequence"/>
</dbReference>
<feature type="transmembrane region" description="Helical" evidence="1">
    <location>
        <begin position="55"/>
        <end position="74"/>
    </location>
</feature>
<proteinExistence type="predicted"/>
<gene>
    <name evidence="2" type="ORF">HF966_00955</name>
</gene>
<dbReference type="RefSeq" id="WP_168675794.1">
    <property type="nucleotide sequence ID" value="NZ_BPKV01000002.1"/>
</dbReference>
<feature type="transmembrane region" description="Helical" evidence="1">
    <location>
        <begin position="90"/>
        <end position="112"/>
    </location>
</feature>